<feature type="domain" description="SH3" evidence="9">
    <location>
        <begin position="476"/>
        <end position="537"/>
    </location>
</feature>
<accession>A0A1F7ZZ72</accession>
<feature type="region of interest" description="Disordered" evidence="7">
    <location>
        <begin position="1"/>
        <end position="282"/>
    </location>
</feature>
<feature type="region of interest" description="Disordered" evidence="7">
    <location>
        <begin position="563"/>
        <end position="585"/>
    </location>
</feature>
<dbReference type="SUPFAM" id="SSF50044">
    <property type="entry name" value="SH3-domain"/>
    <property type="match status" value="1"/>
</dbReference>
<evidence type="ECO:0000256" key="6">
    <source>
        <dbReference type="PROSITE-ProRule" id="PRU00192"/>
    </source>
</evidence>
<comment type="caution">
    <text evidence="10">The sequence shown here is derived from an EMBL/GenBank/DDBJ whole genome shotgun (WGS) entry which is preliminary data.</text>
</comment>
<evidence type="ECO:0000256" key="7">
    <source>
        <dbReference type="SAM" id="MobiDB-lite"/>
    </source>
</evidence>
<evidence type="ECO:0000313" key="10">
    <source>
        <dbReference type="EMBL" id="OGM44762.1"/>
    </source>
</evidence>
<keyword evidence="11" id="KW-1185">Reference proteome</keyword>
<evidence type="ECO:0000313" key="11">
    <source>
        <dbReference type="Proteomes" id="UP000179179"/>
    </source>
</evidence>
<feature type="compositionally biased region" description="Polar residues" evidence="7">
    <location>
        <begin position="573"/>
        <end position="585"/>
    </location>
</feature>
<evidence type="ECO:0000259" key="9">
    <source>
        <dbReference type="PROSITE" id="PS50002"/>
    </source>
</evidence>
<gene>
    <name evidence="10" type="ORF">ABOM_007381</name>
</gene>
<dbReference type="STRING" id="109264.A0A1F7ZZ72"/>
<feature type="compositionally biased region" description="Polar residues" evidence="7">
    <location>
        <begin position="40"/>
        <end position="71"/>
    </location>
</feature>
<reference evidence="10 11" key="1">
    <citation type="journal article" date="2016" name="Genome Biol. Evol.">
        <title>Draft genome sequence of an aflatoxigenic Aspergillus species, A. bombycis.</title>
        <authorList>
            <person name="Moore G.G."/>
            <person name="Mack B.M."/>
            <person name="Beltz S.B."/>
            <person name="Gilbert M.K."/>
        </authorList>
    </citation>
    <scope>NUCLEOTIDE SEQUENCE [LARGE SCALE GENOMIC DNA]</scope>
    <source>
        <strain evidence="11">NRRL 26010</strain>
    </source>
</reference>
<feature type="transmembrane region" description="Helical" evidence="8">
    <location>
        <begin position="287"/>
        <end position="309"/>
    </location>
</feature>
<feature type="compositionally biased region" description="Polar residues" evidence="7">
    <location>
        <begin position="78"/>
        <end position="121"/>
    </location>
</feature>
<evidence type="ECO:0000256" key="3">
    <source>
        <dbReference type="ARBA" id="ARBA00022692"/>
    </source>
</evidence>
<dbReference type="Proteomes" id="UP000179179">
    <property type="component" value="Unassembled WGS sequence"/>
</dbReference>
<feature type="compositionally biased region" description="Low complexity" evidence="7">
    <location>
        <begin position="144"/>
        <end position="179"/>
    </location>
</feature>
<evidence type="ECO:0000256" key="5">
    <source>
        <dbReference type="ARBA" id="ARBA00023136"/>
    </source>
</evidence>
<dbReference type="InterPro" id="IPR001452">
    <property type="entry name" value="SH3_domain"/>
</dbReference>
<feature type="compositionally biased region" description="Polar residues" evidence="7">
    <location>
        <begin position="212"/>
        <end position="225"/>
    </location>
</feature>
<dbReference type="GO" id="GO:0016020">
    <property type="term" value="C:membrane"/>
    <property type="evidence" value="ECO:0007669"/>
    <property type="project" value="UniProtKB-SubCell"/>
</dbReference>
<dbReference type="InterPro" id="IPR051694">
    <property type="entry name" value="Immunoregulatory_rcpt-like"/>
</dbReference>
<dbReference type="AlphaFoldDB" id="A0A1F7ZZ72"/>
<dbReference type="PANTHER" id="PTHR15549">
    <property type="entry name" value="PAIRED IMMUNOGLOBULIN-LIKE TYPE 2 RECEPTOR"/>
    <property type="match status" value="1"/>
</dbReference>
<dbReference type="EMBL" id="LYCR01000051">
    <property type="protein sequence ID" value="OGM44762.1"/>
    <property type="molecule type" value="Genomic_DNA"/>
</dbReference>
<evidence type="ECO:0000256" key="8">
    <source>
        <dbReference type="SAM" id="Phobius"/>
    </source>
</evidence>
<proteinExistence type="predicted"/>
<feature type="compositionally biased region" description="Low complexity" evidence="7">
    <location>
        <begin position="254"/>
        <end position="282"/>
    </location>
</feature>
<sequence length="585" mass="60753">MQSEEAPTGLYSRYQGSSWDGQTQSVTPDDGLYHPGQRGSGDQKTQTSATGNGISYSGQSMTGGQWAQSSRPDGGVSATGQGRPGSQGTNGWSQDGSLSQSGGTGWNTAGTVSGGQWSQGTTPGGSVPNAGQASVGGKQPQAGTATSSLRATQSTSTTQLAQTPTPSAGLYLEGQNNVGNGNGGQLSADGSLSQAGVATPDDGLYHPEYANANGQGAQQWTSSDSLYYPGEWSPGSATKPTSTPSRPEGTATQLSSPLPSSSITSKPTATNDSSSSTTTNSHDATKIAVPVSVGVVAAAMAGVILWWLYRKSQAAKAARKRNNSLEEGDYMKDDGPSLLKRSVATLGGYSLFKPSWKRTRVASHASMCIDETPCNKYGDHVEGNETRAPGETNLYDLEKQQPPENTASTETLASEGPRHGDIAKPNPALRDETSSISTSTRVCTPPSLPGVPEEPEDHEEHEAPSRPITPVDSQAAVGEVFSVEIGFTPVNAKQIELKQGQNVTVSKVYDDGWALCHLPESKAEGLAPRACLSASPLQGKISGSGNPMQHSQYNISQFSFSSQSTGLCLDGGQPSNHDAQQPTPQ</sequence>
<dbReference type="GeneID" id="34450771"/>
<feature type="compositionally biased region" description="Polar residues" evidence="7">
    <location>
        <begin position="235"/>
        <end position="253"/>
    </location>
</feature>
<keyword evidence="4 8" id="KW-1133">Transmembrane helix</keyword>
<keyword evidence="2 6" id="KW-0728">SH3 domain</keyword>
<evidence type="ECO:0000256" key="2">
    <source>
        <dbReference type="ARBA" id="ARBA00022443"/>
    </source>
</evidence>
<dbReference type="GO" id="GO:0071944">
    <property type="term" value="C:cell periphery"/>
    <property type="evidence" value="ECO:0007669"/>
    <property type="project" value="UniProtKB-ARBA"/>
</dbReference>
<feature type="region of interest" description="Disordered" evidence="7">
    <location>
        <begin position="401"/>
        <end position="472"/>
    </location>
</feature>
<keyword evidence="5 8" id="KW-0472">Membrane</keyword>
<dbReference type="InterPro" id="IPR036028">
    <property type="entry name" value="SH3-like_dom_sf"/>
</dbReference>
<keyword evidence="3 8" id="KW-0812">Transmembrane</keyword>
<organism evidence="10 11">
    <name type="scientific">Aspergillus bombycis</name>
    <dbReference type="NCBI Taxonomy" id="109264"/>
    <lineage>
        <taxon>Eukaryota</taxon>
        <taxon>Fungi</taxon>
        <taxon>Dikarya</taxon>
        <taxon>Ascomycota</taxon>
        <taxon>Pezizomycotina</taxon>
        <taxon>Eurotiomycetes</taxon>
        <taxon>Eurotiomycetidae</taxon>
        <taxon>Eurotiales</taxon>
        <taxon>Aspergillaceae</taxon>
        <taxon>Aspergillus</taxon>
    </lineage>
</organism>
<name>A0A1F7ZZ72_9EURO</name>
<protein>
    <recommendedName>
        <fullName evidence="9">SH3 domain-containing protein</fullName>
    </recommendedName>
</protein>
<comment type="subcellular location">
    <subcellularLocation>
        <location evidence="1">Membrane</location>
        <topology evidence="1">Single-pass membrane protein</topology>
    </subcellularLocation>
</comment>
<dbReference type="PROSITE" id="PS50002">
    <property type="entry name" value="SH3"/>
    <property type="match status" value="1"/>
</dbReference>
<evidence type="ECO:0000256" key="4">
    <source>
        <dbReference type="ARBA" id="ARBA00022989"/>
    </source>
</evidence>
<dbReference type="RefSeq" id="XP_022388479.1">
    <property type="nucleotide sequence ID" value="XM_022534510.1"/>
</dbReference>
<feature type="compositionally biased region" description="Polar residues" evidence="7">
    <location>
        <begin position="402"/>
        <end position="412"/>
    </location>
</feature>
<evidence type="ECO:0000256" key="1">
    <source>
        <dbReference type="ARBA" id="ARBA00004167"/>
    </source>
</evidence>
<dbReference type="OrthoDB" id="4503542at2759"/>
<feature type="compositionally biased region" description="Polar residues" evidence="7">
    <location>
        <begin position="14"/>
        <end position="27"/>
    </location>
</feature>